<evidence type="ECO:0000313" key="1">
    <source>
        <dbReference type="EMBL" id="PBK87166.1"/>
    </source>
</evidence>
<name>A0A2H3DI97_ARMGA</name>
<dbReference type="AlphaFoldDB" id="A0A2H3DI97"/>
<dbReference type="OMA" id="FSIGEHC"/>
<feature type="non-terminal residue" evidence="1">
    <location>
        <position position="104"/>
    </location>
</feature>
<evidence type="ECO:0008006" key="3">
    <source>
        <dbReference type="Google" id="ProtNLM"/>
    </source>
</evidence>
<gene>
    <name evidence="1" type="ORF">ARMGADRAFT_881608</name>
</gene>
<protein>
    <recommendedName>
        <fullName evidence="3">ATPase AAA-type core domain-containing protein</fullName>
    </recommendedName>
</protein>
<dbReference type="OrthoDB" id="10042665at2759"/>
<dbReference type="EMBL" id="KZ293680">
    <property type="protein sequence ID" value="PBK87166.1"/>
    <property type="molecule type" value="Genomic_DNA"/>
</dbReference>
<evidence type="ECO:0000313" key="2">
    <source>
        <dbReference type="Proteomes" id="UP000217790"/>
    </source>
</evidence>
<dbReference type="PANTHER" id="PTHR46411:SF3">
    <property type="entry name" value="AAA+ ATPASE DOMAIN-CONTAINING PROTEIN"/>
    <property type="match status" value="1"/>
</dbReference>
<feature type="non-terminal residue" evidence="1">
    <location>
        <position position="1"/>
    </location>
</feature>
<accession>A0A2H3DI97</accession>
<proteinExistence type="predicted"/>
<organism evidence="1 2">
    <name type="scientific">Armillaria gallica</name>
    <name type="common">Bulbous honey fungus</name>
    <name type="synonym">Armillaria bulbosa</name>
    <dbReference type="NCBI Taxonomy" id="47427"/>
    <lineage>
        <taxon>Eukaryota</taxon>
        <taxon>Fungi</taxon>
        <taxon>Dikarya</taxon>
        <taxon>Basidiomycota</taxon>
        <taxon>Agaricomycotina</taxon>
        <taxon>Agaricomycetes</taxon>
        <taxon>Agaricomycetidae</taxon>
        <taxon>Agaricales</taxon>
        <taxon>Marasmiineae</taxon>
        <taxon>Physalacriaceae</taxon>
        <taxon>Armillaria</taxon>
    </lineage>
</organism>
<keyword evidence="2" id="KW-1185">Reference proteome</keyword>
<dbReference type="InParanoid" id="A0A2H3DI97"/>
<sequence length="104" mass="11110">GKTLMAGAVAKLLCHPLYMVGSSELPSLPCGLEHSLQSILSVSSLGSASLEHEPEGRDLNTYQLQCNALVSAALSVLVYHCGDLFLTTNRISSFDKAFLSHFSI</sequence>
<dbReference type="PANTHER" id="PTHR46411">
    <property type="entry name" value="FAMILY ATPASE, PUTATIVE-RELATED"/>
    <property type="match status" value="1"/>
</dbReference>
<dbReference type="Proteomes" id="UP000217790">
    <property type="component" value="Unassembled WGS sequence"/>
</dbReference>
<reference evidence="2" key="1">
    <citation type="journal article" date="2017" name="Nat. Ecol. Evol.">
        <title>Genome expansion and lineage-specific genetic innovations in the forest pathogenic fungi Armillaria.</title>
        <authorList>
            <person name="Sipos G."/>
            <person name="Prasanna A.N."/>
            <person name="Walter M.C."/>
            <person name="O'Connor E."/>
            <person name="Balint B."/>
            <person name="Krizsan K."/>
            <person name="Kiss B."/>
            <person name="Hess J."/>
            <person name="Varga T."/>
            <person name="Slot J."/>
            <person name="Riley R."/>
            <person name="Boka B."/>
            <person name="Rigling D."/>
            <person name="Barry K."/>
            <person name="Lee J."/>
            <person name="Mihaltcheva S."/>
            <person name="LaButti K."/>
            <person name="Lipzen A."/>
            <person name="Waldron R."/>
            <person name="Moloney N.M."/>
            <person name="Sperisen C."/>
            <person name="Kredics L."/>
            <person name="Vagvoelgyi C."/>
            <person name="Patrignani A."/>
            <person name="Fitzpatrick D."/>
            <person name="Nagy I."/>
            <person name="Doyle S."/>
            <person name="Anderson J.B."/>
            <person name="Grigoriev I.V."/>
            <person name="Gueldener U."/>
            <person name="Muensterkoetter M."/>
            <person name="Nagy L.G."/>
        </authorList>
    </citation>
    <scope>NUCLEOTIDE SEQUENCE [LARGE SCALE GENOMIC DNA]</scope>
    <source>
        <strain evidence="2">Ar21-2</strain>
    </source>
</reference>
<dbReference type="STRING" id="47427.A0A2H3DI97"/>